<dbReference type="SMART" id="SM00388">
    <property type="entry name" value="HisKA"/>
    <property type="match status" value="1"/>
</dbReference>
<proteinExistence type="predicted"/>
<dbReference type="InterPro" id="IPR013767">
    <property type="entry name" value="PAS_fold"/>
</dbReference>
<dbReference type="SMART" id="SM00091">
    <property type="entry name" value="PAS"/>
    <property type="match status" value="2"/>
</dbReference>
<reference evidence="15" key="2">
    <citation type="submission" date="2022-10" db="EMBL/GenBank/DDBJ databases">
        <authorList>
            <person name="Aronson H.S."/>
        </authorList>
    </citation>
    <scope>NUCLEOTIDE SEQUENCE</scope>
    <source>
        <strain evidence="15">RS19-109</strain>
    </source>
</reference>
<dbReference type="Gene3D" id="3.30.450.20">
    <property type="entry name" value="PAS domain"/>
    <property type="match status" value="2"/>
</dbReference>
<feature type="transmembrane region" description="Helical" evidence="10">
    <location>
        <begin position="164"/>
        <end position="183"/>
    </location>
</feature>
<evidence type="ECO:0000256" key="4">
    <source>
        <dbReference type="ARBA" id="ARBA00022679"/>
    </source>
</evidence>
<dbReference type="Pfam" id="PF00989">
    <property type="entry name" value="PAS"/>
    <property type="match status" value="1"/>
</dbReference>
<evidence type="ECO:0000256" key="8">
    <source>
        <dbReference type="ARBA" id="ARBA00023012"/>
    </source>
</evidence>
<dbReference type="Pfam" id="PF02518">
    <property type="entry name" value="HATPase_c"/>
    <property type="match status" value="1"/>
</dbReference>
<name>A0A9X4MIC2_9BACT</name>
<evidence type="ECO:0000259" key="13">
    <source>
        <dbReference type="PROSITE" id="PS50112"/>
    </source>
</evidence>
<keyword evidence="16" id="KW-1185">Reference proteome</keyword>
<dbReference type="PANTHER" id="PTHR43065:SF46">
    <property type="entry name" value="C4-DICARBOXYLATE TRANSPORT SENSOR PROTEIN DCTB"/>
    <property type="match status" value="1"/>
</dbReference>
<dbReference type="InterPro" id="IPR000014">
    <property type="entry name" value="PAS"/>
</dbReference>
<dbReference type="Pfam" id="PF00072">
    <property type="entry name" value="Response_reg"/>
    <property type="match status" value="1"/>
</dbReference>
<dbReference type="Gene3D" id="3.30.565.10">
    <property type="entry name" value="Histidine kinase-like ATPase, C-terminal domain"/>
    <property type="match status" value="1"/>
</dbReference>
<dbReference type="Gene3D" id="1.10.287.130">
    <property type="match status" value="1"/>
</dbReference>
<dbReference type="InterPro" id="IPR000700">
    <property type="entry name" value="PAS-assoc_C"/>
</dbReference>
<feature type="domain" description="PAS" evidence="13">
    <location>
        <begin position="368"/>
        <end position="418"/>
    </location>
</feature>
<dbReference type="CDD" id="cd00130">
    <property type="entry name" value="PAS"/>
    <property type="match status" value="2"/>
</dbReference>
<keyword evidence="7" id="KW-0067">ATP-binding</keyword>
<dbReference type="InterPro" id="IPR001789">
    <property type="entry name" value="Sig_transdc_resp-reg_receiver"/>
</dbReference>
<keyword evidence="4" id="KW-0808">Transferase</keyword>
<dbReference type="SMART" id="SM00387">
    <property type="entry name" value="HATPase_c"/>
    <property type="match status" value="1"/>
</dbReference>
<dbReference type="GO" id="GO:0000155">
    <property type="term" value="F:phosphorelay sensor kinase activity"/>
    <property type="evidence" value="ECO:0007669"/>
    <property type="project" value="InterPro"/>
</dbReference>
<comment type="caution">
    <text evidence="15">The sequence shown here is derived from an EMBL/GenBank/DDBJ whole genome shotgun (WGS) entry which is preliminary data.</text>
</comment>
<dbReference type="AlphaFoldDB" id="A0A9X4MIC2"/>
<dbReference type="InterPro" id="IPR035965">
    <property type="entry name" value="PAS-like_dom_sf"/>
</dbReference>
<keyword evidence="10" id="KW-0812">Transmembrane</keyword>
<dbReference type="Proteomes" id="UP001154240">
    <property type="component" value="Unassembled WGS sequence"/>
</dbReference>
<evidence type="ECO:0000259" key="14">
    <source>
        <dbReference type="PROSITE" id="PS50113"/>
    </source>
</evidence>
<feature type="domain" description="PAC" evidence="14">
    <location>
        <begin position="315"/>
        <end position="367"/>
    </location>
</feature>
<dbReference type="GO" id="GO:0006355">
    <property type="term" value="P:regulation of DNA-templated transcription"/>
    <property type="evidence" value="ECO:0007669"/>
    <property type="project" value="InterPro"/>
</dbReference>
<feature type="domain" description="Response regulatory" evidence="12">
    <location>
        <begin position="756"/>
        <end position="872"/>
    </location>
</feature>
<dbReference type="RefSeq" id="WP_307633725.1">
    <property type="nucleotide sequence ID" value="NZ_JAPHEH010000001.1"/>
</dbReference>
<evidence type="ECO:0000256" key="10">
    <source>
        <dbReference type="SAM" id="Phobius"/>
    </source>
</evidence>
<dbReference type="EC" id="2.7.13.3" evidence="2"/>
<dbReference type="InterPro" id="IPR036890">
    <property type="entry name" value="HATPase_C_sf"/>
</dbReference>
<dbReference type="NCBIfam" id="TIGR00229">
    <property type="entry name" value="sensory_box"/>
    <property type="match status" value="2"/>
</dbReference>
<gene>
    <name evidence="15" type="ORF">OLX77_11405</name>
</gene>
<dbReference type="PROSITE" id="PS50112">
    <property type="entry name" value="PAS"/>
    <property type="match status" value="2"/>
</dbReference>
<reference evidence="15" key="1">
    <citation type="journal article" date="2022" name="bioRxiv">
        <title>Thiovibrio frasassiensisgen. nov., sp. nov., an autotrophic, elemental sulfur disproportionating bacterium isolated from sulfidic karst sediment, and proposal of Thiovibrionaceae fam. nov.</title>
        <authorList>
            <person name="Aronson H."/>
            <person name="Thomas C."/>
            <person name="Bhattacharyya M."/>
            <person name="Eckstein S."/>
            <person name="Jensen S."/>
            <person name="Barco R."/>
            <person name="Macalady J."/>
            <person name="Amend J."/>
        </authorList>
    </citation>
    <scope>NUCLEOTIDE SEQUENCE</scope>
    <source>
        <strain evidence="15">RS19-109</strain>
    </source>
</reference>
<dbReference type="InterPro" id="IPR005467">
    <property type="entry name" value="His_kinase_dom"/>
</dbReference>
<dbReference type="SUPFAM" id="SSF52172">
    <property type="entry name" value="CheY-like"/>
    <property type="match status" value="1"/>
</dbReference>
<feature type="domain" description="PAS" evidence="13">
    <location>
        <begin position="242"/>
        <end position="278"/>
    </location>
</feature>
<keyword evidence="3 9" id="KW-0597">Phosphoprotein</keyword>
<dbReference type="PROSITE" id="PS50110">
    <property type="entry name" value="RESPONSE_REGULATORY"/>
    <property type="match status" value="1"/>
</dbReference>
<evidence type="ECO:0000259" key="11">
    <source>
        <dbReference type="PROSITE" id="PS50109"/>
    </source>
</evidence>
<dbReference type="InterPro" id="IPR003661">
    <property type="entry name" value="HisK_dim/P_dom"/>
</dbReference>
<keyword evidence="5" id="KW-0547">Nucleotide-binding</keyword>
<dbReference type="InterPro" id="IPR036097">
    <property type="entry name" value="HisK_dim/P_sf"/>
</dbReference>
<evidence type="ECO:0000256" key="7">
    <source>
        <dbReference type="ARBA" id="ARBA00022840"/>
    </source>
</evidence>
<dbReference type="GO" id="GO:0005524">
    <property type="term" value="F:ATP binding"/>
    <property type="evidence" value="ECO:0007669"/>
    <property type="project" value="UniProtKB-KW"/>
</dbReference>
<evidence type="ECO:0000256" key="5">
    <source>
        <dbReference type="ARBA" id="ARBA00022741"/>
    </source>
</evidence>
<dbReference type="SUPFAM" id="SSF47384">
    <property type="entry name" value="Homodimeric domain of signal transducing histidine kinase"/>
    <property type="match status" value="1"/>
</dbReference>
<evidence type="ECO:0000259" key="12">
    <source>
        <dbReference type="PROSITE" id="PS50110"/>
    </source>
</evidence>
<dbReference type="SUPFAM" id="SSF55785">
    <property type="entry name" value="PYP-like sensor domain (PAS domain)"/>
    <property type="match status" value="2"/>
</dbReference>
<feature type="modified residue" description="4-aspartylphosphate" evidence="9">
    <location>
        <position position="807"/>
    </location>
</feature>
<dbReference type="Pfam" id="PF13426">
    <property type="entry name" value="PAS_9"/>
    <property type="match status" value="1"/>
</dbReference>
<keyword evidence="6" id="KW-0418">Kinase</keyword>
<dbReference type="SMART" id="SM00448">
    <property type="entry name" value="REC"/>
    <property type="match status" value="1"/>
</dbReference>
<keyword evidence="10" id="KW-0472">Membrane</keyword>
<dbReference type="Gene3D" id="3.40.50.2300">
    <property type="match status" value="1"/>
</dbReference>
<dbReference type="InterPro" id="IPR004358">
    <property type="entry name" value="Sig_transdc_His_kin-like_C"/>
</dbReference>
<dbReference type="PROSITE" id="PS50109">
    <property type="entry name" value="HIS_KIN"/>
    <property type="match status" value="1"/>
</dbReference>
<comment type="catalytic activity">
    <reaction evidence="1">
        <text>ATP + protein L-histidine = ADP + protein N-phospho-L-histidine.</text>
        <dbReference type="EC" id="2.7.13.3"/>
    </reaction>
</comment>
<protein>
    <recommendedName>
        <fullName evidence="2">histidine kinase</fullName>
        <ecNumber evidence="2">2.7.13.3</ecNumber>
    </recommendedName>
</protein>
<dbReference type="PANTHER" id="PTHR43065">
    <property type="entry name" value="SENSOR HISTIDINE KINASE"/>
    <property type="match status" value="1"/>
</dbReference>
<feature type="transmembrane region" description="Helical" evidence="10">
    <location>
        <begin position="6"/>
        <end position="29"/>
    </location>
</feature>
<dbReference type="Pfam" id="PF00512">
    <property type="entry name" value="HisKA"/>
    <property type="match status" value="1"/>
</dbReference>
<keyword evidence="10" id="KW-1133">Transmembrane helix</keyword>
<accession>A0A9X4MIC2</accession>
<dbReference type="Gene3D" id="6.10.340.10">
    <property type="match status" value="1"/>
</dbReference>
<evidence type="ECO:0000313" key="16">
    <source>
        <dbReference type="Proteomes" id="UP001154240"/>
    </source>
</evidence>
<dbReference type="InterPro" id="IPR011006">
    <property type="entry name" value="CheY-like_superfamily"/>
</dbReference>
<dbReference type="SUPFAM" id="SSF55874">
    <property type="entry name" value="ATPase domain of HSP90 chaperone/DNA topoisomerase II/histidine kinase"/>
    <property type="match status" value="1"/>
</dbReference>
<dbReference type="CDD" id="cd00082">
    <property type="entry name" value="HisKA"/>
    <property type="match status" value="1"/>
</dbReference>
<dbReference type="PRINTS" id="PR00344">
    <property type="entry name" value="BCTRLSENSOR"/>
</dbReference>
<dbReference type="PROSITE" id="PS50113">
    <property type="entry name" value="PAC"/>
    <property type="match status" value="1"/>
</dbReference>
<evidence type="ECO:0000256" key="9">
    <source>
        <dbReference type="PROSITE-ProRule" id="PRU00169"/>
    </source>
</evidence>
<evidence type="ECO:0000256" key="2">
    <source>
        <dbReference type="ARBA" id="ARBA00012438"/>
    </source>
</evidence>
<evidence type="ECO:0000256" key="1">
    <source>
        <dbReference type="ARBA" id="ARBA00000085"/>
    </source>
</evidence>
<feature type="domain" description="Histidine kinase" evidence="11">
    <location>
        <begin position="501"/>
        <end position="736"/>
    </location>
</feature>
<evidence type="ECO:0000313" key="15">
    <source>
        <dbReference type="EMBL" id="MDG4476760.1"/>
    </source>
</evidence>
<keyword evidence="8" id="KW-0902">Two-component regulatory system</keyword>
<dbReference type="EMBL" id="JAPHEH010000001">
    <property type="protein sequence ID" value="MDG4476760.1"/>
    <property type="molecule type" value="Genomic_DNA"/>
</dbReference>
<evidence type="ECO:0000256" key="6">
    <source>
        <dbReference type="ARBA" id="ARBA00022777"/>
    </source>
</evidence>
<evidence type="ECO:0000256" key="3">
    <source>
        <dbReference type="ARBA" id="ARBA00022553"/>
    </source>
</evidence>
<sequence>MTSFRLRTHLIVYCTAITLLLTASLVILYSHIFKKYAISNLSAHGTAIARTTAFAVIDHLITEDYAPLQEYVRESSTLVDIESIQIANSQGNILAASEVRLLGTMLEEDLAITDNEIRVKIDPVHDQLVVAAPIAIGEMVFGVTRVSLSMKPILAHLHEIQRNAALTGLGFWILSVLIGSLLAQRLSGPVQRFMQATDSITQGNCNVEIPMPRGVLELERFSQTLHVMASTIASRELALQNSEKKFRHLFERAMEGIFVADEKGELLDVNPAFISILGAESLKEMLGRNLFANIFENEGSFATFKELMGSQGFVKDYELILIANNSTPIIAALTCHAVRGFGGKVNKYEGLIRDITAQKAAEREIARMRNYLNNIIESMPSMLVTLDVDCTVTQWNTAACKLTGISSQEAIGRKIYDIAPFFCKYTQQVDDAGRNQNTVTLPREQVSQNPENLYNLTFFPLIANGTAGVAIRLDDITELEHKEQQLRQAQKMESIGTLAGGLAHDFNNVLASMLGNLSLLQYKIKNHQGLSSTELNEYLERMETAGQRAVDMVRQLLTLSRKQQADLVPVDLNLSLKHVRKIGENTFDKSVKVEEHPAAEPAYVLADTTEMEQVLLNLCINAVHAMTIMREDTQWGGTLAVAIDKITVDPVFQKKHPEAIANAYWRISVSDTGVGMDTKTAAKIFDPFFTTKEPGKGTGLGLAMVYNIVRQQLGFIDVYSEPGLGSTFNVYLPSLVRSEDSLADGQSLDIIRGAGLILVVDDDELVRSMAEDVLLAVGYSVLTASNGQEGVEIYRQHQAEIQAVLLDMAMPIMSGREAFIEMQKINPAVKVLLASGFRKDNRVEEILLLGVKDFLQKPYTITSLAAAIKKVIEA</sequence>
<organism evidence="15 16">
    <name type="scientific">Thiovibrio frasassiensis</name>
    <dbReference type="NCBI Taxonomy" id="2984131"/>
    <lineage>
        <taxon>Bacteria</taxon>
        <taxon>Pseudomonadati</taxon>
        <taxon>Thermodesulfobacteriota</taxon>
        <taxon>Desulfobulbia</taxon>
        <taxon>Desulfobulbales</taxon>
        <taxon>Thiovibrionaceae</taxon>
        <taxon>Thiovibrio</taxon>
    </lineage>
</organism>
<dbReference type="InterPro" id="IPR003594">
    <property type="entry name" value="HATPase_dom"/>
</dbReference>